<keyword evidence="4" id="KW-1185">Reference proteome</keyword>
<feature type="compositionally biased region" description="Low complexity" evidence="2">
    <location>
        <begin position="404"/>
        <end position="417"/>
    </location>
</feature>
<feature type="coiled-coil region" evidence="1">
    <location>
        <begin position="314"/>
        <end position="348"/>
    </location>
</feature>
<gene>
    <name evidence="3" type="ORF">NKR19_g5330</name>
</gene>
<protein>
    <submittedName>
        <fullName evidence="3">Uncharacterized protein</fullName>
    </submittedName>
</protein>
<feature type="region of interest" description="Disordered" evidence="2">
    <location>
        <begin position="113"/>
        <end position="174"/>
    </location>
</feature>
<proteinExistence type="predicted"/>
<dbReference type="EMBL" id="JANBVN010000072">
    <property type="protein sequence ID" value="KAJ9150187.1"/>
    <property type="molecule type" value="Genomic_DNA"/>
</dbReference>
<name>A0AA38RY54_9PEZI</name>
<feature type="region of interest" description="Disordered" evidence="2">
    <location>
        <begin position="372"/>
        <end position="427"/>
    </location>
</feature>
<evidence type="ECO:0000256" key="2">
    <source>
        <dbReference type="SAM" id="MobiDB-lite"/>
    </source>
</evidence>
<evidence type="ECO:0000313" key="4">
    <source>
        <dbReference type="Proteomes" id="UP001174691"/>
    </source>
</evidence>
<comment type="caution">
    <text evidence="3">The sequence shown here is derived from an EMBL/GenBank/DDBJ whole genome shotgun (WGS) entry which is preliminary data.</text>
</comment>
<evidence type="ECO:0000256" key="1">
    <source>
        <dbReference type="SAM" id="Coils"/>
    </source>
</evidence>
<evidence type="ECO:0000313" key="3">
    <source>
        <dbReference type="EMBL" id="KAJ9150187.1"/>
    </source>
</evidence>
<dbReference type="Proteomes" id="UP001174691">
    <property type="component" value="Unassembled WGS sequence"/>
</dbReference>
<accession>A0AA38RY54</accession>
<feature type="compositionally biased region" description="Low complexity" evidence="2">
    <location>
        <begin position="155"/>
        <end position="170"/>
    </location>
</feature>
<keyword evidence="1" id="KW-0175">Coiled coil</keyword>
<dbReference type="AlphaFoldDB" id="A0AA38RY54"/>
<feature type="compositionally biased region" description="Acidic residues" evidence="2">
    <location>
        <begin position="375"/>
        <end position="400"/>
    </location>
</feature>
<sequence length="427" mass="45879">MPRPPAPDESAAEDGVSRKDKALQAIGAKLGADWQEHFVELNPQDWSVNAVEYLQSVVALRRQNRHHDAAFFKTLVRDVLTNEGVDLTNNGVDKVSGGIMKKVLEAYKEDYLDTGPAPPRSGSLKRRAASLPGAAGGLTTRSSPASKRLRMSLGTPRTPSAAPRPARMTSTALVPSDSPFHRRLEALENKTRAEVAAVIDGRMKDAAAIGQDAQTDLERAQARVAEHAAALMKAKEARDAVETKIASLPSSTPDALSTARAQVVKKQEALASIEALRAADVVAAGIDHLLAAQHNAIRGAQAEVTRVEAAVATAAALDQEQDKAQAAMKEERAKLRVAEALVRKKERDIDTLGIRREAFGLWGAMSKARPSVVDLIEENSDDDEEEEEEEEEPVDLDPDQAPEGGSQRTSGRGTTRQAAQRPITVST</sequence>
<reference evidence="3" key="1">
    <citation type="submission" date="2022-07" db="EMBL/GenBank/DDBJ databases">
        <title>Fungi with potential for degradation of polypropylene.</title>
        <authorList>
            <person name="Gostincar C."/>
        </authorList>
    </citation>
    <scope>NUCLEOTIDE SEQUENCE</scope>
    <source>
        <strain evidence="3">EXF-13287</strain>
    </source>
</reference>
<organism evidence="3 4">
    <name type="scientific">Coniochaeta hoffmannii</name>
    <dbReference type="NCBI Taxonomy" id="91930"/>
    <lineage>
        <taxon>Eukaryota</taxon>
        <taxon>Fungi</taxon>
        <taxon>Dikarya</taxon>
        <taxon>Ascomycota</taxon>
        <taxon>Pezizomycotina</taxon>
        <taxon>Sordariomycetes</taxon>
        <taxon>Sordariomycetidae</taxon>
        <taxon>Coniochaetales</taxon>
        <taxon>Coniochaetaceae</taxon>
        <taxon>Coniochaeta</taxon>
    </lineage>
</organism>